<accession>A0A8J3BHC9</accession>
<sequence>MMARATSLLNKPIPSPIQLTFKDAKAIPNWAKDDINKIVSLGFMNGYPDQTFKPYGHGTRAEAAVVIKRFYDWVHQ</sequence>
<dbReference type="EMBL" id="BMOF01000072">
    <property type="protein sequence ID" value="GGK08089.1"/>
    <property type="molecule type" value="Genomic_DNA"/>
</dbReference>
<organism evidence="3 4">
    <name type="scientific">Calditerricola satsumensis</name>
    <dbReference type="NCBI Taxonomy" id="373054"/>
    <lineage>
        <taxon>Bacteria</taxon>
        <taxon>Bacillati</taxon>
        <taxon>Bacillota</taxon>
        <taxon>Bacilli</taxon>
        <taxon>Bacillales</taxon>
        <taxon>Bacillaceae</taxon>
        <taxon>Calditerricola</taxon>
    </lineage>
</organism>
<evidence type="ECO:0000313" key="3">
    <source>
        <dbReference type="EMBL" id="GGK08089.1"/>
    </source>
</evidence>
<dbReference type="PROSITE" id="PS51272">
    <property type="entry name" value="SLH"/>
    <property type="match status" value="1"/>
</dbReference>
<evidence type="ECO:0000259" key="2">
    <source>
        <dbReference type="PROSITE" id="PS51272"/>
    </source>
</evidence>
<gene>
    <name evidence="3" type="ORF">GCM10007043_22680</name>
</gene>
<feature type="domain" description="SLH" evidence="2">
    <location>
        <begin position="18"/>
        <end position="76"/>
    </location>
</feature>
<proteinExistence type="predicted"/>
<reference evidence="3" key="2">
    <citation type="submission" date="2020-09" db="EMBL/GenBank/DDBJ databases">
        <authorList>
            <person name="Sun Q."/>
            <person name="Ohkuma M."/>
        </authorList>
    </citation>
    <scope>NUCLEOTIDE SEQUENCE</scope>
    <source>
        <strain evidence="3">JCM 14719</strain>
    </source>
</reference>
<protein>
    <recommendedName>
        <fullName evidence="2">SLH domain-containing protein</fullName>
    </recommendedName>
</protein>
<evidence type="ECO:0000256" key="1">
    <source>
        <dbReference type="ARBA" id="ARBA00022729"/>
    </source>
</evidence>
<comment type="caution">
    <text evidence="3">The sequence shown here is derived from an EMBL/GenBank/DDBJ whole genome shotgun (WGS) entry which is preliminary data.</text>
</comment>
<reference evidence="3" key="1">
    <citation type="journal article" date="2014" name="Int. J. Syst. Evol. Microbiol.">
        <title>Complete genome sequence of Corynebacterium casei LMG S-19264T (=DSM 44701T), isolated from a smear-ripened cheese.</title>
        <authorList>
            <consortium name="US DOE Joint Genome Institute (JGI-PGF)"/>
            <person name="Walter F."/>
            <person name="Albersmeier A."/>
            <person name="Kalinowski J."/>
            <person name="Ruckert C."/>
        </authorList>
    </citation>
    <scope>NUCLEOTIDE SEQUENCE</scope>
    <source>
        <strain evidence="3">JCM 14719</strain>
    </source>
</reference>
<name>A0A8J3BHC9_9BACI</name>
<dbReference type="Pfam" id="PF00395">
    <property type="entry name" value="SLH"/>
    <property type="match status" value="1"/>
</dbReference>
<dbReference type="InterPro" id="IPR001119">
    <property type="entry name" value="SLH_dom"/>
</dbReference>
<evidence type="ECO:0000313" key="4">
    <source>
        <dbReference type="Proteomes" id="UP000637720"/>
    </source>
</evidence>
<keyword evidence="1" id="KW-0732">Signal</keyword>
<dbReference type="Proteomes" id="UP000637720">
    <property type="component" value="Unassembled WGS sequence"/>
</dbReference>
<dbReference type="AlphaFoldDB" id="A0A8J3BHC9"/>
<keyword evidence="4" id="KW-1185">Reference proteome</keyword>